<sequence length="332" mass="37330">MNHLLNESLGEGSVKNRESKKKGTGILRRMQATNPDLKNVTFNDYEKSLLSCLITPEDISVTFSDIGGLKDIIDELREAVILPLTEPELFAAHLSLVQSPKGVLFYGPPGCGKTMLAKAIAKESGAFFLLIRMSTIMDKWYGESNKIVDAIFSLANKLQPCIVFIDEIDSFLRDRSSNDHEVSSIIKAEFMTLWDGLMSNGRIMVMGATNRREDIDQAFMRRLPKQFPIGRPDASQRRSILSKILKDSKLDEDDFDLEAIVSNTRSFSGSDLKELCREAALNSMREFIRDNYKDGKKLTKETEPEDTPKVRPLRTSDFLKGFSETIPSSTVD</sequence>
<evidence type="ECO:0000256" key="2">
    <source>
        <dbReference type="ARBA" id="ARBA00022741"/>
    </source>
</evidence>
<evidence type="ECO:0000256" key="6">
    <source>
        <dbReference type="RuleBase" id="RU003651"/>
    </source>
</evidence>
<dbReference type="GO" id="GO:0140567">
    <property type="term" value="F:membrane protein dislocase activity"/>
    <property type="evidence" value="ECO:0007669"/>
    <property type="project" value="UniProtKB-ARBA"/>
</dbReference>
<keyword evidence="3" id="KW-1000">Mitochondrion outer membrane</keyword>
<dbReference type="GeneID" id="26837270"/>
<protein>
    <recommendedName>
        <fullName evidence="8">AAA+ ATPase domain-containing protein</fullName>
    </recommendedName>
</protein>
<evidence type="ECO:0000256" key="4">
    <source>
        <dbReference type="ARBA" id="ARBA00022840"/>
    </source>
</evidence>
<keyword evidence="3" id="KW-0472">Membrane</keyword>
<dbReference type="InterPro" id="IPR027417">
    <property type="entry name" value="P-loop_NTPase"/>
</dbReference>
<feature type="region of interest" description="Disordered" evidence="7">
    <location>
        <begin position="1"/>
        <end position="24"/>
    </location>
</feature>
<keyword evidence="4 6" id="KW-0067">ATP-binding</keyword>
<dbReference type="GO" id="GO:0016887">
    <property type="term" value="F:ATP hydrolysis activity"/>
    <property type="evidence" value="ECO:0007669"/>
    <property type="project" value="InterPro"/>
</dbReference>
<dbReference type="Gene3D" id="1.10.8.60">
    <property type="match status" value="1"/>
</dbReference>
<dbReference type="PANTHER" id="PTHR45644">
    <property type="entry name" value="AAA ATPASE, PUTATIVE (AFU_ORTHOLOGUE AFUA_2G12920)-RELATED-RELATED"/>
    <property type="match status" value="1"/>
</dbReference>
<gene>
    <name evidence="9" type="ORF">AC631_00261</name>
</gene>
<keyword evidence="2 6" id="KW-0547">Nucleotide-binding</keyword>
<reference evidence="9 10" key="1">
    <citation type="submission" date="2015-11" db="EMBL/GenBank/DDBJ databases">
        <title>The genome of Debaryomyces fabryi.</title>
        <authorList>
            <person name="Tafer H."/>
            <person name="Lopandic K."/>
        </authorList>
    </citation>
    <scope>NUCLEOTIDE SEQUENCE [LARGE SCALE GENOMIC DNA]</scope>
    <source>
        <strain evidence="9 10">CBS 789</strain>
    </source>
</reference>
<dbReference type="InterPro" id="IPR003959">
    <property type="entry name" value="ATPase_AAA_core"/>
</dbReference>
<feature type="region of interest" description="Disordered" evidence="7">
    <location>
        <begin position="292"/>
        <end position="314"/>
    </location>
</feature>
<dbReference type="Pfam" id="PF17862">
    <property type="entry name" value="AAA_lid_3"/>
    <property type="match status" value="1"/>
</dbReference>
<feature type="compositionally biased region" description="Basic and acidic residues" evidence="7">
    <location>
        <begin position="292"/>
        <end position="309"/>
    </location>
</feature>
<dbReference type="InterPro" id="IPR003593">
    <property type="entry name" value="AAA+_ATPase"/>
</dbReference>
<evidence type="ECO:0000256" key="3">
    <source>
        <dbReference type="ARBA" id="ARBA00022787"/>
    </source>
</evidence>
<comment type="caution">
    <text evidence="9">The sequence shown here is derived from an EMBL/GenBank/DDBJ whole genome shotgun (WGS) entry which is preliminary data.</text>
</comment>
<dbReference type="Proteomes" id="UP000054251">
    <property type="component" value="Unassembled WGS sequence"/>
</dbReference>
<dbReference type="EMBL" id="LMYN01000003">
    <property type="protein sequence ID" value="KSA03991.1"/>
    <property type="molecule type" value="Genomic_DNA"/>
</dbReference>
<dbReference type="InterPro" id="IPR003960">
    <property type="entry name" value="ATPase_AAA_CS"/>
</dbReference>
<dbReference type="Pfam" id="PF00004">
    <property type="entry name" value="AAA"/>
    <property type="match status" value="1"/>
</dbReference>
<feature type="domain" description="AAA+ ATPase" evidence="8">
    <location>
        <begin position="99"/>
        <end position="233"/>
    </location>
</feature>
<keyword evidence="10" id="KW-1185">Reference proteome</keyword>
<accession>A0A0V1Q6B6</accession>
<dbReference type="OrthoDB" id="10254455at2759"/>
<dbReference type="PANTHER" id="PTHR45644:SF3">
    <property type="entry name" value="FI08533P-RELATED"/>
    <property type="match status" value="1"/>
</dbReference>
<dbReference type="Gene3D" id="3.40.50.300">
    <property type="entry name" value="P-loop containing nucleotide triphosphate hydrolases"/>
    <property type="match status" value="1"/>
</dbReference>
<proteinExistence type="inferred from homology"/>
<dbReference type="FunFam" id="3.40.50.300:FF:000538">
    <property type="entry name" value="ATPase family AAA domain-containing protein 1"/>
    <property type="match status" value="1"/>
</dbReference>
<name>A0A0V1Q6B6_9ASCO</name>
<dbReference type="GO" id="GO:0005741">
    <property type="term" value="C:mitochondrial outer membrane"/>
    <property type="evidence" value="ECO:0007669"/>
    <property type="project" value="UniProtKB-SubCell"/>
</dbReference>
<evidence type="ECO:0000259" key="8">
    <source>
        <dbReference type="SMART" id="SM00382"/>
    </source>
</evidence>
<evidence type="ECO:0000313" key="10">
    <source>
        <dbReference type="Proteomes" id="UP000054251"/>
    </source>
</evidence>
<evidence type="ECO:0000256" key="5">
    <source>
        <dbReference type="ARBA" id="ARBA00023128"/>
    </source>
</evidence>
<dbReference type="GO" id="GO:0005524">
    <property type="term" value="F:ATP binding"/>
    <property type="evidence" value="ECO:0007669"/>
    <property type="project" value="UniProtKB-KW"/>
</dbReference>
<comment type="subcellular location">
    <subcellularLocation>
        <location evidence="1">Mitochondrion outer membrane</location>
        <topology evidence="1">Single-pass membrane protein</topology>
    </subcellularLocation>
</comment>
<keyword evidence="5" id="KW-0496">Mitochondrion</keyword>
<comment type="similarity">
    <text evidence="6">Belongs to the AAA ATPase family.</text>
</comment>
<evidence type="ECO:0000313" key="9">
    <source>
        <dbReference type="EMBL" id="KSA03991.1"/>
    </source>
</evidence>
<organism evidence="9 10">
    <name type="scientific">Debaryomyces fabryi</name>
    <dbReference type="NCBI Taxonomy" id="58627"/>
    <lineage>
        <taxon>Eukaryota</taxon>
        <taxon>Fungi</taxon>
        <taxon>Dikarya</taxon>
        <taxon>Ascomycota</taxon>
        <taxon>Saccharomycotina</taxon>
        <taxon>Pichiomycetes</taxon>
        <taxon>Debaryomycetaceae</taxon>
        <taxon>Debaryomyces</taxon>
    </lineage>
</organism>
<dbReference type="InterPro" id="IPR041569">
    <property type="entry name" value="AAA_lid_3"/>
</dbReference>
<evidence type="ECO:0000256" key="7">
    <source>
        <dbReference type="SAM" id="MobiDB-lite"/>
    </source>
</evidence>
<evidence type="ECO:0000256" key="1">
    <source>
        <dbReference type="ARBA" id="ARBA00004572"/>
    </source>
</evidence>
<dbReference type="AlphaFoldDB" id="A0A0V1Q6B6"/>
<dbReference type="SUPFAM" id="SSF52540">
    <property type="entry name" value="P-loop containing nucleoside triphosphate hydrolases"/>
    <property type="match status" value="1"/>
</dbReference>
<dbReference type="PROSITE" id="PS00674">
    <property type="entry name" value="AAA"/>
    <property type="match status" value="1"/>
</dbReference>
<dbReference type="RefSeq" id="XP_015470093.1">
    <property type="nucleotide sequence ID" value="XM_015609091.1"/>
</dbReference>
<dbReference type="GO" id="GO:0140570">
    <property type="term" value="P:extraction of mislocalized protein from mitochondrial outer membrane"/>
    <property type="evidence" value="ECO:0007669"/>
    <property type="project" value="TreeGrafter"/>
</dbReference>
<dbReference type="SMART" id="SM00382">
    <property type="entry name" value="AAA"/>
    <property type="match status" value="1"/>
</dbReference>
<dbReference type="InterPro" id="IPR051701">
    <property type="entry name" value="Mito_OM_Translocase_MSP1"/>
</dbReference>